<accession>A0AAD3XR22</accession>
<protein>
    <submittedName>
        <fullName evidence="1">Uncharacterized protein</fullName>
    </submittedName>
</protein>
<name>A0AAD3XR22_NEPGR</name>
<sequence>MAGSLNNQLNANSITMIPKITVPNSPLHVAIDLLGLNEDLPAWVDQRIKHKELAFMGRQIQRNLLLARELINGLSALQLSPSQVREAAGDKSLYIADGMLMRCRAGETSIDLLKQQLDRFPTASNLAVHDNLKHGRVDP</sequence>
<dbReference type="EMBL" id="BSYO01000012">
    <property type="protein sequence ID" value="GMH13321.1"/>
    <property type="molecule type" value="Genomic_DNA"/>
</dbReference>
<gene>
    <name evidence="1" type="ORF">Nepgr_015162</name>
</gene>
<evidence type="ECO:0000313" key="2">
    <source>
        <dbReference type="Proteomes" id="UP001279734"/>
    </source>
</evidence>
<proteinExistence type="predicted"/>
<comment type="caution">
    <text evidence="1">The sequence shown here is derived from an EMBL/GenBank/DDBJ whole genome shotgun (WGS) entry which is preliminary data.</text>
</comment>
<reference evidence="1" key="1">
    <citation type="submission" date="2023-05" db="EMBL/GenBank/DDBJ databases">
        <title>Nepenthes gracilis genome sequencing.</title>
        <authorList>
            <person name="Fukushima K."/>
        </authorList>
    </citation>
    <scope>NUCLEOTIDE SEQUENCE</scope>
    <source>
        <strain evidence="1">SING2019-196</strain>
    </source>
</reference>
<dbReference type="Proteomes" id="UP001279734">
    <property type="component" value="Unassembled WGS sequence"/>
</dbReference>
<keyword evidence="2" id="KW-1185">Reference proteome</keyword>
<evidence type="ECO:0000313" key="1">
    <source>
        <dbReference type="EMBL" id="GMH13321.1"/>
    </source>
</evidence>
<dbReference type="AlphaFoldDB" id="A0AAD3XR22"/>
<organism evidence="1 2">
    <name type="scientific">Nepenthes gracilis</name>
    <name type="common">Slender pitcher plant</name>
    <dbReference type="NCBI Taxonomy" id="150966"/>
    <lineage>
        <taxon>Eukaryota</taxon>
        <taxon>Viridiplantae</taxon>
        <taxon>Streptophyta</taxon>
        <taxon>Embryophyta</taxon>
        <taxon>Tracheophyta</taxon>
        <taxon>Spermatophyta</taxon>
        <taxon>Magnoliopsida</taxon>
        <taxon>eudicotyledons</taxon>
        <taxon>Gunneridae</taxon>
        <taxon>Pentapetalae</taxon>
        <taxon>Caryophyllales</taxon>
        <taxon>Nepenthaceae</taxon>
        <taxon>Nepenthes</taxon>
    </lineage>
</organism>